<evidence type="ECO:0000256" key="4">
    <source>
        <dbReference type="ARBA" id="ARBA00022801"/>
    </source>
</evidence>
<dbReference type="InterPro" id="IPR021127">
    <property type="entry name" value="CRISPR_associated_Cas2"/>
</dbReference>
<keyword evidence="5" id="KW-0460">Magnesium</keyword>
<keyword evidence="3 8" id="KW-0255">Endonuclease</keyword>
<dbReference type="Proteomes" id="UP000228762">
    <property type="component" value="Unassembled WGS sequence"/>
</dbReference>
<name>A0A2M7EK49_9BACT</name>
<comment type="caution">
    <text evidence="8">The sequence shown here is derived from an EMBL/GenBank/DDBJ whole genome shotgun (WGS) entry which is preliminary data.</text>
</comment>
<reference evidence="9" key="1">
    <citation type="submission" date="2017-09" db="EMBL/GenBank/DDBJ databases">
        <title>Depth-based differentiation of microbial function through sediment-hosted aquifers and enrichment of novel symbionts in the deep terrestrial subsurface.</title>
        <authorList>
            <person name="Probst A.J."/>
            <person name="Ladd B."/>
            <person name="Jarett J.K."/>
            <person name="Geller-Mcgrath D.E."/>
            <person name="Sieber C.M.K."/>
            <person name="Emerson J.B."/>
            <person name="Anantharaman K."/>
            <person name="Thomas B.C."/>
            <person name="Malmstrom R."/>
            <person name="Stieglmeier M."/>
            <person name="Klingl A."/>
            <person name="Woyke T."/>
            <person name="Ryan C.M."/>
            <person name="Banfield J.F."/>
        </authorList>
    </citation>
    <scope>NUCLEOTIDE SEQUENCE [LARGE SCALE GENOMIC DNA]</scope>
</reference>
<protein>
    <submittedName>
        <fullName evidence="8">CRISPR-associated endonuclease Cas2</fullName>
    </submittedName>
</protein>
<accession>A0A2M7EK49</accession>
<dbReference type="EMBL" id="PFEV01000111">
    <property type="protein sequence ID" value="PIV70946.1"/>
    <property type="molecule type" value="Genomic_DNA"/>
</dbReference>
<evidence type="ECO:0000256" key="5">
    <source>
        <dbReference type="ARBA" id="ARBA00022842"/>
    </source>
</evidence>
<proteinExistence type="predicted"/>
<dbReference type="GO" id="GO:0004521">
    <property type="term" value="F:RNA endonuclease activity"/>
    <property type="evidence" value="ECO:0007669"/>
    <property type="project" value="InterPro"/>
</dbReference>
<keyword evidence="2" id="KW-0479">Metal-binding</keyword>
<dbReference type="Pfam" id="PF20803">
    <property type="entry name" value="PaaX_M"/>
    <property type="match status" value="1"/>
</dbReference>
<gene>
    <name evidence="8" type="primary">cas2</name>
    <name evidence="8" type="ORF">COW57_02420</name>
</gene>
<organism evidence="8 9">
    <name type="scientific">Candidatus Roizmanbacteria bacterium CG17_big_fil_post_rev_8_21_14_2_50_39_7</name>
    <dbReference type="NCBI Taxonomy" id="1974858"/>
    <lineage>
        <taxon>Bacteria</taxon>
        <taxon>Candidatus Roizmaniibacteriota</taxon>
    </lineage>
</organism>
<evidence type="ECO:0000313" key="9">
    <source>
        <dbReference type="Proteomes" id="UP000228762"/>
    </source>
</evidence>
<dbReference type="Gene3D" id="3.30.70.2650">
    <property type="match status" value="1"/>
</dbReference>
<dbReference type="AlphaFoldDB" id="A0A2M7EK49"/>
<evidence type="ECO:0000256" key="3">
    <source>
        <dbReference type="ARBA" id="ARBA00022759"/>
    </source>
</evidence>
<keyword evidence="4" id="KW-0378">Hydrolase</keyword>
<evidence type="ECO:0000256" key="2">
    <source>
        <dbReference type="ARBA" id="ARBA00022723"/>
    </source>
</evidence>
<keyword evidence="1" id="KW-0540">Nuclease</keyword>
<evidence type="ECO:0000256" key="6">
    <source>
        <dbReference type="ARBA" id="ARBA00023118"/>
    </source>
</evidence>
<dbReference type="SUPFAM" id="SSF143430">
    <property type="entry name" value="TTP0101/SSO1404-like"/>
    <property type="match status" value="1"/>
</dbReference>
<evidence type="ECO:0000313" key="8">
    <source>
        <dbReference type="EMBL" id="PIV70946.1"/>
    </source>
</evidence>
<evidence type="ECO:0000259" key="7">
    <source>
        <dbReference type="Pfam" id="PF20803"/>
    </source>
</evidence>
<feature type="domain" description="Transcriptional repressor PaaX-like central Cas2-like" evidence="7">
    <location>
        <begin position="110"/>
        <end position="188"/>
    </location>
</feature>
<dbReference type="NCBIfam" id="TIGR01573">
    <property type="entry name" value="cas2"/>
    <property type="match status" value="1"/>
</dbReference>
<keyword evidence="6" id="KW-0051">Antiviral defense</keyword>
<sequence>MKMKYRKPKRGELYWEILKVIGLACFGGSSITRPIMPLAITEITRLLRELRSIEVDENKIKRSLVSLEKKEIISLTENGSDVSVMIKNRNHPVILKYSVKSFLDFKKKERKWNGNWFLVFFDVPEIQRNKRNYLRKFLLDLGFYRYQQSVYLFPYACEEEITLIKQIVEGASYMKYIIAEKIEDEEQAKKHFHLS</sequence>
<evidence type="ECO:0000256" key="1">
    <source>
        <dbReference type="ARBA" id="ARBA00022722"/>
    </source>
</evidence>
<dbReference type="GO" id="GO:0043571">
    <property type="term" value="P:maintenance of CRISPR repeat elements"/>
    <property type="evidence" value="ECO:0007669"/>
    <property type="project" value="InterPro"/>
</dbReference>
<dbReference type="InterPro" id="IPR048846">
    <property type="entry name" value="PaaX-like_central"/>
</dbReference>